<feature type="region of interest" description="Disordered" evidence="2">
    <location>
        <begin position="54"/>
        <end position="100"/>
    </location>
</feature>
<dbReference type="PANTHER" id="PTHR37423:SF2">
    <property type="entry name" value="MEMBRANE-BOUND LYTIC MUREIN TRANSGLYCOSYLASE C"/>
    <property type="match status" value="1"/>
</dbReference>
<evidence type="ECO:0000313" key="4">
    <source>
        <dbReference type="EMBL" id="CAA6806452.1"/>
    </source>
</evidence>
<dbReference type="Gene3D" id="1.10.530.10">
    <property type="match status" value="1"/>
</dbReference>
<dbReference type="AlphaFoldDB" id="A0A6S6SME2"/>
<dbReference type="InterPro" id="IPR008258">
    <property type="entry name" value="Transglycosylase_SLT_dom_1"/>
</dbReference>
<feature type="domain" description="Transglycosylase SLT" evidence="3">
    <location>
        <begin position="170"/>
        <end position="273"/>
    </location>
</feature>
<comment type="similarity">
    <text evidence="1">Belongs to the transglycosylase Slt family.</text>
</comment>
<name>A0A6S6SME2_9GAMM</name>
<dbReference type="CDD" id="cd16894">
    <property type="entry name" value="MltD-like"/>
    <property type="match status" value="1"/>
</dbReference>
<accession>A0A6S6SME2</accession>
<protein>
    <submittedName>
        <fullName evidence="4">Membrane-bound lytic murein transglycosylase D (EC)</fullName>
        <ecNumber evidence="4">3.2.1.-</ecNumber>
    </submittedName>
</protein>
<reference evidence="4" key="1">
    <citation type="submission" date="2020-01" db="EMBL/GenBank/DDBJ databases">
        <authorList>
            <person name="Meier V. D."/>
            <person name="Meier V D."/>
        </authorList>
    </citation>
    <scope>NUCLEOTIDE SEQUENCE</scope>
    <source>
        <strain evidence="4">HLG_WM_MAG_08</strain>
    </source>
</reference>
<keyword evidence="4" id="KW-0378">Hydrolase</keyword>
<feature type="compositionally biased region" description="Low complexity" evidence="2">
    <location>
        <begin position="54"/>
        <end position="83"/>
    </location>
</feature>
<gene>
    <name evidence="4" type="ORF">HELGO_WM32327</name>
</gene>
<dbReference type="InterPro" id="IPR023346">
    <property type="entry name" value="Lysozyme-like_dom_sf"/>
</dbReference>
<dbReference type="Pfam" id="PF01464">
    <property type="entry name" value="SLT"/>
    <property type="match status" value="1"/>
</dbReference>
<organism evidence="4">
    <name type="scientific">uncultured Thiotrichaceae bacterium</name>
    <dbReference type="NCBI Taxonomy" id="298394"/>
    <lineage>
        <taxon>Bacteria</taxon>
        <taxon>Pseudomonadati</taxon>
        <taxon>Pseudomonadota</taxon>
        <taxon>Gammaproteobacteria</taxon>
        <taxon>Thiotrichales</taxon>
        <taxon>Thiotrichaceae</taxon>
        <taxon>environmental samples</taxon>
    </lineage>
</organism>
<evidence type="ECO:0000256" key="1">
    <source>
        <dbReference type="ARBA" id="ARBA00007734"/>
    </source>
</evidence>
<dbReference type="GO" id="GO:0016798">
    <property type="term" value="F:hydrolase activity, acting on glycosyl bonds"/>
    <property type="evidence" value="ECO:0007669"/>
    <property type="project" value="UniProtKB-KW"/>
</dbReference>
<evidence type="ECO:0000256" key="2">
    <source>
        <dbReference type="SAM" id="MobiDB-lite"/>
    </source>
</evidence>
<keyword evidence="4" id="KW-0326">Glycosidase</keyword>
<sequence>MGQHSHLHFAVKAAATCALFTTTSQLQAQGGIFDPNIPTALPLGQMYNQQGYQQPQNYQARQQPRYQAPQQQYQQPRHQYRQPMPQPAANHQPHLQQASFAQPRQQYPIGAPAGGTVWSRVTKTYGLPDYSNNYRVKKYIRSYGSKPSHMSTLFQRADPFMHMIIEEVNRRGIPAEIALLPFVESGFRLDVFSHASAAGLWQFIPSTGRAYGLKQTRGFDARMDPFAATNAALNYLQKLHREFKGDWLKALAAYNCGENCVHRAVAKARRAGKSPSYWNLSLPKETMNYVPRLLAFRELLGKSNQYGLRLPATPNSAKLVQVSLSKPVNLRQAALRAGLPGNLLTRLNPNFRKGITQPGLSDRIAVPRKNVDRLIQVLRTMPPA</sequence>
<dbReference type="PANTHER" id="PTHR37423">
    <property type="entry name" value="SOLUBLE LYTIC MUREIN TRANSGLYCOSYLASE-RELATED"/>
    <property type="match status" value="1"/>
</dbReference>
<evidence type="ECO:0000259" key="3">
    <source>
        <dbReference type="Pfam" id="PF01464"/>
    </source>
</evidence>
<dbReference type="EC" id="3.2.1.-" evidence="4"/>
<dbReference type="EMBL" id="CACVAV010000104">
    <property type="protein sequence ID" value="CAA6806452.1"/>
    <property type="molecule type" value="Genomic_DNA"/>
</dbReference>
<proteinExistence type="inferred from homology"/>
<dbReference type="SUPFAM" id="SSF53955">
    <property type="entry name" value="Lysozyme-like"/>
    <property type="match status" value="1"/>
</dbReference>